<protein>
    <submittedName>
        <fullName evidence="1">Uncharacterized protein</fullName>
    </submittedName>
</protein>
<evidence type="ECO:0000313" key="2">
    <source>
        <dbReference type="Proteomes" id="UP000193560"/>
    </source>
</evidence>
<keyword evidence="2" id="KW-1185">Reference proteome</keyword>
<proteinExistence type="predicted"/>
<organism evidence="1 2">
    <name type="scientific">Absidia repens</name>
    <dbReference type="NCBI Taxonomy" id="90262"/>
    <lineage>
        <taxon>Eukaryota</taxon>
        <taxon>Fungi</taxon>
        <taxon>Fungi incertae sedis</taxon>
        <taxon>Mucoromycota</taxon>
        <taxon>Mucoromycotina</taxon>
        <taxon>Mucoromycetes</taxon>
        <taxon>Mucorales</taxon>
        <taxon>Cunninghamellaceae</taxon>
        <taxon>Absidia</taxon>
    </lineage>
</organism>
<comment type="caution">
    <text evidence="1">The sequence shown here is derived from an EMBL/GenBank/DDBJ whole genome shotgun (WGS) entry which is preliminary data.</text>
</comment>
<gene>
    <name evidence="1" type="ORF">BCR42DRAFT_394705</name>
</gene>
<dbReference type="Proteomes" id="UP000193560">
    <property type="component" value="Unassembled WGS sequence"/>
</dbReference>
<name>A0A1X2I9D9_9FUNG</name>
<dbReference type="EMBL" id="MCGE01000019">
    <property type="protein sequence ID" value="ORZ12256.1"/>
    <property type="molecule type" value="Genomic_DNA"/>
</dbReference>
<dbReference type="AlphaFoldDB" id="A0A1X2I9D9"/>
<reference evidence="1 2" key="1">
    <citation type="submission" date="2016-07" db="EMBL/GenBank/DDBJ databases">
        <title>Pervasive Adenine N6-methylation of Active Genes in Fungi.</title>
        <authorList>
            <consortium name="DOE Joint Genome Institute"/>
            <person name="Mondo S.J."/>
            <person name="Dannebaum R.O."/>
            <person name="Kuo R.C."/>
            <person name="Labutti K."/>
            <person name="Haridas S."/>
            <person name="Kuo A."/>
            <person name="Salamov A."/>
            <person name="Ahrendt S.R."/>
            <person name="Lipzen A."/>
            <person name="Sullivan W."/>
            <person name="Andreopoulos W.B."/>
            <person name="Clum A."/>
            <person name="Lindquist E."/>
            <person name="Daum C."/>
            <person name="Ramamoorthy G.K."/>
            <person name="Gryganskyi A."/>
            <person name="Culley D."/>
            <person name="Magnuson J.K."/>
            <person name="James T.Y."/>
            <person name="O'Malley M.A."/>
            <person name="Stajich J.E."/>
            <person name="Spatafora J.W."/>
            <person name="Visel A."/>
            <person name="Grigoriev I.V."/>
        </authorList>
    </citation>
    <scope>NUCLEOTIDE SEQUENCE [LARGE SCALE GENOMIC DNA]</scope>
    <source>
        <strain evidence="1 2">NRRL 1336</strain>
    </source>
</reference>
<sequence>MPSKNAKLFSYCWLLGDHTKSKIPRVRHRCDTAYIRFEMGRLLRQMEIKNHCVVMFYCFTLIMIVIQEFVSCHPEHAQQSSRVYVRLGWFSQVTVDSSICIHHIEFILNESPHDSRHSEKA</sequence>
<evidence type="ECO:0000313" key="1">
    <source>
        <dbReference type="EMBL" id="ORZ12256.1"/>
    </source>
</evidence>
<accession>A0A1X2I9D9</accession>